<dbReference type="EMBL" id="LUEZ02000106">
    <property type="protein sequence ID" value="RDB18138.1"/>
    <property type="molecule type" value="Genomic_DNA"/>
</dbReference>
<keyword evidence="1" id="KW-1133">Transmembrane helix</keyword>
<dbReference type="AlphaFoldDB" id="A0A369J884"/>
<organism evidence="2 3">
    <name type="scientific">Hypsizygus marmoreus</name>
    <name type="common">White beech mushroom</name>
    <name type="synonym">Agaricus marmoreus</name>
    <dbReference type="NCBI Taxonomy" id="39966"/>
    <lineage>
        <taxon>Eukaryota</taxon>
        <taxon>Fungi</taxon>
        <taxon>Dikarya</taxon>
        <taxon>Basidiomycota</taxon>
        <taxon>Agaricomycotina</taxon>
        <taxon>Agaricomycetes</taxon>
        <taxon>Agaricomycetidae</taxon>
        <taxon>Agaricales</taxon>
        <taxon>Tricholomatineae</taxon>
        <taxon>Lyophyllaceae</taxon>
        <taxon>Hypsizygus</taxon>
    </lineage>
</organism>
<dbReference type="Proteomes" id="UP000076154">
    <property type="component" value="Unassembled WGS sequence"/>
</dbReference>
<keyword evidence="1" id="KW-0812">Transmembrane</keyword>
<proteinExistence type="predicted"/>
<evidence type="ECO:0000256" key="1">
    <source>
        <dbReference type="SAM" id="Phobius"/>
    </source>
</evidence>
<sequence length="95" mass="10450">MVTPASVLSFVTVVADPLATVGYIVGITLLSLLLLLSLCACVPVLFHSSLHGRVALFLCRLLRSKTRLLWRRLTNGATFLVHSPRRYLADLMKAT</sequence>
<feature type="transmembrane region" description="Helical" evidence="1">
    <location>
        <begin position="20"/>
        <end position="46"/>
    </location>
</feature>
<comment type="caution">
    <text evidence="2">The sequence shown here is derived from an EMBL/GenBank/DDBJ whole genome shotgun (WGS) entry which is preliminary data.</text>
</comment>
<evidence type="ECO:0000313" key="3">
    <source>
        <dbReference type="Proteomes" id="UP000076154"/>
    </source>
</evidence>
<accession>A0A369J884</accession>
<name>A0A369J884_HYPMA</name>
<keyword evidence="3" id="KW-1185">Reference proteome</keyword>
<protein>
    <submittedName>
        <fullName evidence="2">Uncharacterized protein</fullName>
    </submittedName>
</protein>
<keyword evidence="1" id="KW-0472">Membrane</keyword>
<reference evidence="2" key="1">
    <citation type="submission" date="2018-04" db="EMBL/GenBank/DDBJ databases">
        <title>Whole genome sequencing of Hypsizygus marmoreus.</title>
        <authorList>
            <person name="Choi I.-G."/>
            <person name="Min B."/>
            <person name="Kim J.-G."/>
            <person name="Kim S."/>
            <person name="Oh Y.-L."/>
            <person name="Kong W.-S."/>
            <person name="Park H."/>
            <person name="Jeong J."/>
            <person name="Song E.-S."/>
        </authorList>
    </citation>
    <scope>NUCLEOTIDE SEQUENCE [LARGE SCALE GENOMIC DNA]</scope>
    <source>
        <strain evidence="2">51987-8</strain>
    </source>
</reference>
<dbReference type="InParanoid" id="A0A369J884"/>
<gene>
    <name evidence="2" type="ORF">Hypma_000610</name>
</gene>
<evidence type="ECO:0000313" key="2">
    <source>
        <dbReference type="EMBL" id="RDB18138.1"/>
    </source>
</evidence>